<keyword evidence="2" id="KW-0436">Ligase</keyword>
<dbReference type="PANTHER" id="PTHR43859:SF4">
    <property type="entry name" value="BUTANOATE--COA LIGASE AAE1-RELATED"/>
    <property type="match status" value="1"/>
</dbReference>
<accession>A0ABY7K2G6</accession>
<proteinExistence type="inferred from homology"/>
<feature type="domain" description="AMP-binding enzyme C-terminal" evidence="6">
    <location>
        <begin position="420"/>
        <end position="494"/>
    </location>
</feature>
<evidence type="ECO:0000256" key="4">
    <source>
        <dbReference type="ARBA" id="ARBA00023098"/>
    </source>
</evidence>
<evidence type="ECO:0000259" key="6">
    <source>
        <dbReference type="Pfam" id="PF13193"/>
    </source>
</evidence>
<evidence type="ECO:0000313" key="8">
    <source>
        <dbReference type="Proteomes" id="UP001164693"/>
    </source>
</evidence>
<sequence>MYYPLTVRDFLDRAEQVYPDRVAVVDEPDQPAPSLGSITFREFAGLARAHAARLDQLGVPVGGRVAVVSQNSARFLAMLFGGPGWGRVLVPVNFRLAPAEVVYIIEHSGAEVVYVDPANERIVEAIRAIEGVRYCFMLGHDENLFAEDAEPKEWETPDEGATATINYTSGTTARPKGVQLTHRNLWLNTTIMGLQLGVNDRDAYLHTLPMFHANGWGMPFVLAACGVPQIVLRQIDGAEILRRVKQHRITLMCAAPTVVNAALDAGTTWVGEIPGRGLTRILVAGAPPPTRTIQRVLDELGWEFCQLYGLTETSPIVTMNRMRAEWDELSSADRAKRLSRAGVPALGVRLSIDVDGEVITASNHNLDGYWNQPEETHKAQAGNWFHTGDGGRIDEEGYLIISDRKKDVIISGGENVSSIEVEDALTTHPAVREAAVIGVPDEAWGELVTGIVVSDGSPVDEAELIAHCKSLLAGYKCPKQIEFVEELPRTATGKLQKFKIREPYWQGLERQVN</sequence>
<organism evidence="7 8">
    <name type="scientific">Jatrophihabitans cynanchi</name>
    <dbReference type="NCBI Taxonomy" id="2944128"/>
    <lineage>
        <taxon>Bacteria</taxon>
        <taxon>Bacillati</taxon>
        <taxon>Actinomycetota</taxon>
        <taxon>Actinomycetes</taxon>
        <taxon>Jatrophihabitantales</taxon>
        <taxon>Jatrophihabitantaceae</taxon>
        <taxon>Jatrophihabitans</taxon>
    </lineage>
</organism>
<evidence type="ECO:0000259" key="5">
    <source>
        <dbReference type="Pfam" id="PF00501"/>
    </source>
</evidence>
<dbReference type="InterPro" id="IPR042099">
    <property type="entry name" value="ANL_N_sf"/>
</dbReference>
<dbReference type="Pfam" id="PF13193">
    <property type="entry name" value="AMP-binding_C"/>
    <property type="match status" value="1"/>
</dbReference>
<evidence type="ECO:0000313" key="7">
    <source>
        <dbReference type="EMBL" id="WAX59034.1"/>
    </source>
</evidence>
<evidence type="ECO:0000256" key="1">
    <source>
        <dbReference type="ARBA" id="ARBA00006432"/>
    </source>
</evidence>
<dbReference type="Proteomes" id="UP001164693">
    <property type="component" value="Chromosome"/>
</dbReference>
<feature type="domain" description="AMP-dependent synthetase/ligase" evidence="5">
    <location>
        <begin position="12"/>
        <end position="370"/>
    </location>
</feature>
<comment type="similarity">
    <text evidence="1">Belongs to the ATP-dependent AMP-binding enzyme family.</text>
</comment>
<dbReference type="SUPFAM" id="SSF56801">
    <property type="entry name" value="Acetyl-CoA synthetase-like"/>
    <property type="match status" value="1"/>
</dbReference>
<dbReference type="Gene3D" id="3.40.50.12780">
    <property type="entry name" value="N-terminal domain of ligase-like"/>
    <property type="match status" value="1"/>
</dbReference>
<dbReference type="InterPro" id="IPR025110">
    <property type="entry name" value="AMP-bd_C"/>
</dbReference>
<keyword evidence="8" id="KW-1185">Reference proteome</keyword>
<name>A0ABY7K2G6_9ACTN</name>
<keyword evidence="4" id="KW-0443">Lipid metabolism</keyword>
<evidence type="ECO:0000256" key="2">
    <source>
        <dbReference type="ARBA" id="ARBA00022598"/>
    </source>
</evidence>
<dbReference type="Pfam" id="PF00501">
    <property type="entry name" value="AMP-binding"/>
    <property type="match status" value="1"/>
</dbReference>
<dbReference type="PANTHER" id="PTHR43859">
    <property type="entry name" value="ACYL-ACTIVATING ENZYME"/>
    <property type="match status" value="1"/>
</dbReference>
<reference evidence="7" key="1">
    <citation type="submission" date="2022-05" db="EMBL/GenBank/DDBJ databases">
        <title>Jatrophihabitans sp. SB3-54 whole genome sequence.</title>
        <authorList>
            <person name="Suh M.K."/>
            <person name="Eom M.K."/>
            <person name="Kim J.S."/>
            <person name="Kim H.S."/>
            <person name="Do H.E."/>
            <person name="Shin Y.K."/>
            <person name="Lee J.-S."/>
        </authorList>
    </citation>
    <scope>NUCLEOTIDE SEQUENCE</scope>
    <source>
        <strain evidence="7">SB3-54</strain>
    </source>
</reference>
<evidence type="ECO:0000256" key="3">
    <source>
        <dbReference type="ARBA" id="ARBA00022832"/>
    </source>
</evidence>
<gene>
    <name evidence="7" type="ORF">M6B22_09815</name>
</gene>
<dbReference type="InterPro" id="IPR045851">
    <property type="entry name" value="AMP-bd_C_sf"/>
</dbReference>
<dbReference type="Gene3D" id="3.30.300.30">
    <property type="match status" value="1"/>
</dbReference>
<keyword evidence="3" id="KW-0276">Fatty acid metabolism</keyword>
<protein>
    <submittedName>
        <fullName evidence="7">AMP-binding protein</fullName>
    </submittedName>
</protein>
<dbReference type="EMBL" id="CP097463">
    <property type="protein sequence ID" value="WAX59034.1"/>
    <property type="molecule type" value="Genomic_DNA"/>
</dbReference>
<dbReference type="InterPro" id="IPR000873">
    <property type="entry name" value="AMP-dep_synth/lig_dom"/>
</dbReference>
<dbReference type="RefSeq" id="WP_269445575.1">
    <property type="nucleotide sequence ID" value="NZ_CP097463.1"/>
</dbReference>